<dbReference type="Pfam" id="PF00564">
    <property type="entry name" value="PB1"/>
    <property type="match status" value="1"/>
</dbReference>
<dbReference type="Gene3D" id="3.10.20.90">
    <property type="entry name" value="Phosphatidylinositol 3-kinase Catalytic Subunit, Chain A, domain 1"/>
    <property type="match status" value="1"/>
</dbReference>
<feature type="compositionally biased region" description="Low complexity" evidence="1">
    <location>
        <begin position="131"/>
        <end position="147"/>
    </location>
</feature>
<evidence type="ECO:0000313" key="3">
    <source>
        <dbReference type="EnsemblPlants" id="AUR62028733-RA:cds"/>
    </source>
</evidence>
<dbReference type="PANTHER" id="PTHR31066:SF66">
    <property type="entry name" value="PB1 DOMAIN-CONTAINING PROTEIN"/>
    <property type="match status" value="1"/>
</dbReference>
<dbReference type="SUPFAM" id="SSF54277">
    <property type="entry name" value="CAD &amp; PB1 domains"/>
    <property type="match status" value="1"/>
</dbReference>
<accession>A0A803MFY9</accession>
<dbReference type="SMART" id="SM00666">
    <property type="entry name" value="PB1"/>
    <property type="match status" value="1"/>
</dbReference>
<keyword evidence="4" id="KW-1185">Reference proteome</keyword>
<feature type="region of interest" description="Disordered" evidence="1">
    <location>
        <begin position="1"/>
        <end position="23"/>
    </location>
</feature>
<reference evidence="3" key="2">
    <citation type="submission" date="2021-03" db="UniProtKB">
        <authorList>
            <consortium name="EnsemblPlants"/>
        </authorList>
    </citation>
    <scope>IDENTIFICATION</scope>
</reference>
<dbReference type="PANTHER" id="PTHR31066">
    <property type="entry name" value="OS05G0427100 PROTEIN-RELATED"/>
    <property type="match status" value="1"/>
</dbReference>
<dbReference type="AlphaFoldDB" id="A0A803MFY9"/>
<feature type="region of interest" description="Disordered" evidence="1">
    <location>
        <begin position="131"/>
        <end position="171"/>
    </location>
</feature>
<dbReference type="Gramene" id="AUR62028733-RA">
    <property type="protein sequence ID" value="AUR62028733-RA:cds"/>
    <property type="gene ID" value="AUR62028733"/>
</dbReference>
<evidence type="ECO:0000259" key="2">
    <source>
        <dbReference type="SMART" id="SM00666"/>
    </source>
</evidence>
<sequence length="209" mass="22974">MRGVRKMVGGSRQGEGQSSYGGKILPRPSDGRLRYVGGLTRVVSVHRDISFSEIMAKLENLCGYSVNLRCQLPSEDLDVLVSIKSDDDLTNVIEEYNKASSISGNELKIRAILSPPKSSLSSSSSSSLLVSPASSPSSSCSGADLSPTNSDRRRFVNPKPPIPVTVRSSPPARRSQYGVVRDCYYYYPCHFLANFRPPSYFIQHSNRLH</sequence>
<dbReference type="InterPro" id="IPR053198">
    <property type="entry name" value="Gynoecium_Dev_Regulator"/>
</dbReference>
<feature type="domain" description="PB1" evidence="2">
    <location>
        <begin position="28"/>
        <end position="116"/>
    </location>
</feature>
<dbReference type="InterPro" id="IPR000270">
    <property type="entry name" value="PB1_dom"/>
</dbReference>
<dbReference type="CDD" id="cd06410">
    <property type="entry name" value="PB1_UP2"/>
    <property type="match status" value="1"/>
</dbReference>
<evidence type="ECO:0000256" key="1">
    <source>
        <dbReference type="SAM" id="MobiDB-lite"/>
    </source>
</evidence>
<name>A0A803MFY9_CHEQI</name>
<dbReference type="Proteomes" id="UP000596660">
    <property type="component" value="Unplaced"/>
</dbReference>
<dbReference type="OMA" id="CASINTM"/>
<protein>
    <recommendedName>
        <fullName evidence="2">PB1 domain-containing protein</fullName>
    </recommendedName>
</protein>
<reference evidence="3" key="1">
    <citation type="journal article" date="2017" name="Nature">
        <title>The genome of Chenopodium quinoa.</title>
        <authorList>
            <person name="Jarvis D.E."/>
            <person name="Ho Y.S."/>
            <person name="Lightfoot D.J."/>
            <person name="Schmoeckel S.M."/>
            <person name="Li B."/>
            <person name="Borm T.J.A."/>
            <person name="Ohyanagi H."/>
            <person name="Mineta K."/>
            <person name="Michell C.T."/>
            <person name="Saber N."/>
            <person name="Kharbatia N.M."/>
            <person name="Rupper R.R."/>
            <person name="Sharp A.R."/>
            <person name="Dally N."/>
            <person name="Boughton B.A."/>
            <person name="Woo Y.H."/>
            <person name="Gao G."/>
            <person name="Schijlen E.G.W.M."/>
            <person name="Guo X."/>
            <person name="Momin A.A."/>
            <person name="Negrao S."/>
            <person name="Al-Babili S."/>
            <person name="Gehring C."/>
            <person name="Roessner U."/>
            <person name="Jung C."/>
            <person name="Murphy K."/>
            <person name="Arold S.T."/>
            <person name="Gojobori T."/>
            <person name="van der Linden C.G."/>
            <person name="van Loo E.N."/>
            <person name="Jellen E.N."/>
            <person name="Maughan P.J."/>
            <person name="Tester M."/>
        </authorList>
    </citation>
    <scope>NUCLEOTIDE SEQUENCE [LARGE SCALE GENOMIC DNA]</scope>
    <source>
        <strain evidence="3">cv. PI 614886</strain>
    </source>
</reference>
<organism evidence="3 4">
    <name type="scientific">Chenopodium quinoa</name>
    <name type="common">Quinoa</name>
    <dbReference type="NCBI Taxonomy" id="63459"/>
    <lineage>
        <taxon>Eukaryota</taxon>
        <taxon>Viridiplantae</taxon>
        <taxon>Streptophyta</taxon>
        <taxon>Embryophyta</taxon>
        <taxon>Tracheophyta</taxon>
        <taxon>Spermatophyta</taxon>
        <taxon>Magnoliopsida</taxon>
        <taxon>eudicotyledons</taxon>
        <taxon>Gunneridae</taxon>
        <taxon>Pentapetalae</taxon>
        <taxon>Caryophyllales</taxon>
        <taxon>Chenopodiaceae</taxon>
        <taxon>Chenopodioideae</taxon>
        <taxon>Atripliceae</taxon>
        <taxon>Chenopodium</taxon>
    </lineage>
</organism>
<dbReference type="EnsemblPlants" id="AUR62028733-RA">
    <property type="protein sequence ID" value="AUR62028733-RA:cds"/>
    <property type="gene ID" value="AUR62028733"/>
</dbReference>
<proteinExistence type="predicted"/>
<evidence type="ECO:0000313" key="4">
    <source>
        <dbReference type="Proteomes" id="UP000596660"/>
    </source>
</evidence>